<comment type="caution">
    <text evidence="2">The sequence shown here is derived from an EMBL/GenBank/DDBJ whole genome shotgun (WGS) entry which is preliminary data.</text>
</comment>
<dbReference type="Proteomes" id="UP001432322">
    <property type="component" value="Unassembled WGS sequence"/>
</dbReference>
<reference evidence="2" key="1">
    <citation type="submission" date="2023-10" db="EMBL/GenBank/DDBJ databases">
        <title>Genome assembly of Pristionchus species.</title>
        <authorList>
            <person name="Yoshida K."/>
            <person name="Sommer R.J."/>
        </authorList>
    </citation>
    <scope>NUCLEOTIDE SEQUENCE</scope>
    <source>
        <strain evidence="2">RS5133</strain>
    </source>
</reference>
<feature type="non-terminal residue" evidence="2">
    <location>
        <position position="1"/>
    </location>
</feature>
<evidence type="ECO:0000313" key="2">
    <source>
        <dbReference type="EMBL" id="GMT37632.1"/>
    </source>
</evidence>
<feature type="compositionally biased region" description="Low complexity" evidence="1">
    <location>
        <begin position="81"/>
        <end position="92"/>
    </location>
</feature>
<dbReference type="EMBL" id="BTSY01000203">
    <property type="protein sequence ID" value="GMT37632.1"/>
    <property type="molecule type" value="Genomic_DNA"/>
</dbReference>
<accession>A0AAV5X4M7</accession>
<evidence type="ECO:0000256" key="1">
    <source>
        <dbReference type="SAM" id="MobiDB-lite"/>
    </source>
</evidence>
<organism evidence="2 3">
    <name type="scientific">Pristionchus fissidentatus</name>
    <dbReference type="NCBI Taxonomy" id="1538716"/>
    <lineage>
        <taxon>Eukaryota</taxon>
        <taxon>Metazoa</taxon>
        <taxon>Ecdysozoa</taxon>
        <taxon>Nematoda</taxon>
        <taxon>Chromadorea</taxon>
        <taxon>Rhabditida</taxon>
        <taxon>Rhabditina</taxon>
        <taxon>Diplogasteromorpha</taxon>
        <taxon>Diplogasteroidea</taxon>
        <taxon>Neodiplogasteridae</taxon>
        <taxon>Pristionchus</taxon>
    </lineage>
</organism>
<evidence type="ECO:0000313" key="3">
    <source>
        <dbReference type="Proteomes" id="UP001432322"/>
    </source>
</evidence>
<protein>
    <submittedName>
        <fullName evidence="2">Uncharacterized protein</fullName>
    </submittedName>
</protein>
<gene>
    <name evidence="2" type="ORF">PFISCL1PPCAC_28929</name>
</gene>
<feature type="compositionally biased region" description="Low complexity" evidence="1">
    <location>
        <begin position="100"/>
        <end position="116"/>
    </location>
</feature>
<name>A0AAV5X4M7_9BILA</name>
<proteinExistence type="predicted"/>
<dbReference type="AlphaFoldDB" id="A0AAV5X4M7"/>
<sequence>PPCSACSTTLWLRPCSAGAQPAPAWLQLQQAESIDTRYRTGVWTEWTHSRLLSRRCTRNSSAPSWSCSTAVSARPPPTPPSRRLTSSTRPAAPTRRHGSQPRSRQQQAATAATPQAKPSAGTLYDLVFNYVNDRLAEAFHDNALC</sequence>
<feature type="compositionally biased region" description="Polar residues" evidence="1">
    <location>
        <begin position="59"/>
        <end position="68"/>
    </location>
</feature>
<keyword evidence="3" id="KW-1185">Reference proteome</keyword>
<feature type="region of interest" description="Disordered" evidence="1">
    <location>
        <begin position="59"/>
        <end position="117"/>
    </location>
</feature>